<dbReference type="RefSeq" id="WP_288879671.1">
    <property type="nucleotide sequence ID" value="NZ_CBFGNQ010000003.1"/>
</dbReference>
<dbReference type="Proteomes" id="UP001378956">
    <property type="component" value="Unassembled WGS sequence"/>
</dbReference>
<accession>A0ABU8NID2</accession>
<protein>
    <recommendedName>
        <fullName evidence="4">GLPGLI family protein</fullName>
    </recommendedName>
</protein>
<evidence type="ECO:0008006" key="4">
    <source>
        <dbReference type="Google" id="ProtNLM"/>
    </source>
</evidence>
<feature type="chain" id="PRO_5046512933" description="GLPGLI family protein" evidence="1">
    <location>
        <begin position="23"/>
        <end position="232"/>
    </location>
</feature>
<proteinExistence type="predicted"/>
<keyword evidence="3" id="KW-1185">Reference proteome</keyword>
<keyword evidence="1" id="KW-0732">Signal</keyword>
<gene>
    <name evidence="2" type="ORF">WAE58_06245</name>
</gene>
<feature type="signal peptide" evidence="1">
    <location>
        <begin position="1"/>
        <end position="22"/>
    </location>
</feature>
<sequence>MYRKHLIILVLWLISGSTVLNAQDSLSVWKIEYQYLYKSSDTLIKRDAKFADIAKYGKATLYYTDSAYRLQYAADHWEIGDFSAPHRYSIYDNLAREGLSAAQQMPDLYELSNDEFPIILWANDYKALKAEGNFELLGMTCNKLVFHPQKKLVDAAYEVYVSENIPKTPWYLFTFIDQVPNGFLGLYKKNAANTLFEGMEAKEIKRVNVPFDFFRVPQTMKIKRMIAPPKLN</sequence>
<evidence type="ECO:0000313" key="2">
    <source>
        <dbReference type="EMBL" id="MEJ2902014.1"/>
    </source>
</evidence>
<comment type="caution">
    <text evidence="2">The sequence shown here is derived from an EMBL/GenBank/DDBJ whole genome shotgun (WGS) entry which is preliminary data.</text>
</comment>
<reference evidence="2 3" key="1">
    <citation type="submission" date="2024-03" db="EMBL/GenBank/DDBJ databases">
        <title>Sequence of Lycoming College Course Isolates.</title>
        <authorList>
            <person name="Plotts O."/>
            <person name="Newman J."/>
        </authorList>
    </citation>
    <scope>NUCLEOTIDE SEQUENCE [LARGE SCALE GENOMIC DNA]</scope>
    <source>
        <strain evidence="2 3">CJB-3</strain>
    </source>
</reference>
<dbReference type="EMBL" id="JBBEUB010000001">
    <property type="protein sequence ID" value="MEJ2902014.1"/>
    <property type="molecule type" value="Genomic_DNA"/>
</dbReference>
<evidence type="ECO:0000313" key="3">
    <source>
        <dbReference type="Proteomes" id="UP001378956"/>
    </source>
</evidence>
<name>A0ABU8NID2_9SPHI</name>
<evidence type="ECO:0000256" key="1">
    <source>
        <dbReference type="SAM" id="SignalP"/>
    </source>
</evidence>
<organism evidence="2 3">
    <name type="scientific">Pedobacter panaciterrae</name>
    <dbReference type="NCBI Taxonomy" id="363849"/>
    <lineage>
        <taxon>Bacteria</taxon>
        <taxon>Pseudomonadati</taxon>
        <taxon>Bacteroidota</taxon>
        <taxon>Sphingobacteriia</taxon>
        <taxon>Sphingobacteriales</taxon>
        <taxon>Sphingobacteriaceae</taxon>
        <taxon>Pedobacter</taxon>
    </lineage>
</organism>